<protein>
    <submittedName>
        <fullName evidence="2">ECF transporter S component</fullName>
    </submittedName>
</protein>
<dbReference type="RefSeq" id="WP_227707812.1">
    <property type="nucleotide sequence ID" value="NZ_JAJEQX010000015.1"/>
</dbReference>
<feature type="transmembrane region" description="Helical" evidence="1">
    <location>
        <begin position="40"/>
        <end position="61"/>
    </location>
</feature>
<dbReference type="Pfam" id="PF12822">
    <property type="entry name" value="ECF_trnsprt"/>
    <property type="match status" value="1"/>
</dbReference>
<reference evidence="2 3" key="1">
    <citation type="submission" date="2021-10" db="EMBL/GenBank/DDBJ databases">
        <title>Anaerobic single-cell dispensing facilitates the cultivation of human gut bacteria.</title>
        <authorList>
            <person name="Afrizal A."/>
        </authorList>
    </citation>
    <scope>NUCLEOTIDE SEQUENCE [LARGE SCALE GENOMIC DNA]</scope>
    <source>
        <strain evidence="2 3">CLA-AA-H200</strain>
    </source>
</reference>
<feature type="transmembrane region" description="Helical" evidence="1">
    <location>
        <begin position="68"/>
        <end position="84"/>
    </location>
</feature>
<sequence>MNNSITKKPAGSRYSTISMVQVAIFGAVICIMAFTPNLGYIYLGFTRATILHVPVIVASLLMGPKKGAVLGFLFGLTSFINNTINPTPASFVFTPFYSIGEVSGGIGSIIICFVPRILVGVVPYFVYKLVMKFAKEETRRKGVSNIGLILSGVLGSLVNTLLVMNLIFVFFGEAYASANDVAATGVSAVYMYILSIIAINGVPESIVAGVLTLCIGKVLLRKNVKERLGFRS</sequence>
<feature type="transmembrane region" description="Helical" evidence="1">
    <location>
        <begin position="148"/>
        <end position="171"/>
    </location>
</feature>
<keyword evidence="1" id="KW-0812">Transmembrane</keyword>
<feature type="transmembrane region" description="Helical" evidence="1">
    <location>
        <begin position="12"/>
        <end position="34"/>
    </location>
</feature>
<feature type="transmembrane region" description="Helical" evidence="1">
    <location>
        <begin position="104"/>
        <end position="127"/>
    </location>
</feature>
<evidence type="ECO:0000313" key="3">
    <source>
        <dbReference type="Proteomes" id="UP001198151"/>
    </source>
</evidence>
<dbReference type="EMBL" id="JAJEQX010000015">
    <property type="protein sequence ID" value="MCC2254668.1"/>
    <property type="molecule type" value="Genomic_DNA"/>
</dbReference>
<name>A0ABS8FZD9_9FIRM</name>
<dbReference type="Proteomes" id="UP001198151">
    <property type="component" value="Unassembled WGS sequence"/>
</dbReference>
<gene>
    <name evidence="2" type="ORF">LKD70_09585</name>
</gene>
<comment type="caution">
    <text evidence="2">The sequence shown here is derived from an EMBL/GenBank/DDBJ whole genome shotgun (WGS) entry which is preliminary data.</text>
</comment>
<feature type="transmembrane region" description="Helical" evidence="1">
    <location>
        <begin position="191"/>
        <end position="220"/>
    </location>
</feature>
<accession>A0ABS8FZD9</accession>
<dbReference type="InterPro" id="IPR024529">
    <property type="entry name" value="ECF_trnsprt_substrate-spec"/>
</dbReference>
<proteinExistence type="predicted"/>
<evidence type="ECO:0000256" key="1">
    <source>
        <dbReference type="SAM" id="Phobius"/>
    </source>
</evidence>
<keyword evidence="3" id="KW-1185">Reference proteome</keyword>
<dbReference type="Gene3D" id="1.10.1760.20">
    <property type="match status" value="1"/>
</dbReference>
<keyword evidence="1" id="KW-1133">Transmembrane helix</keyword>
<evidence type="ECO:0000313" key="2">
    <source>
        <dbReference type="EMBL" id="MCC2254668.1"/>
    </source>
</evidence>
<organism evidence="2 3">
    <name type="scientific">Ruminococcus turbiniformis</name>
    <dbReference type="NCBI Taxonomy" id="2881258"/>
    <lineage>
        <taxon>Bacteria</taxon>
        <taxon>Bacillati</taxon>
        <taxon>Bacillota</taxon>
        <taxon>Clostridia</taxon>
        <taxon>Eubacteriales</taxon>
        <taxon>Oscillospiraceae</taxon>
        <taxon>Ruminococcus</taxon>
    </lineage>
</organism>
<keyword evidence="1" id="KW-0472">Membrane</keyword>